<evidence type="ECO:0000256" key="7">
    <source>
        <dbReference type="ARBA" id="ARBA00023002"/>
    </source>
</evidence>
<keyword evidence="6" id="KW-0521">NADP</keyword>
<comment type="pathway">
    <text evidence="2">Siderophore biosynthesis.</text>
</comment>
<dbReference type="RefSeq" id="WP_097381799.1">
    <property type="nucleotide sequence ID" value="NZ_NXNI01000002.1"/>
</dbReference>
<keyword evidence="4" id="KW-0285">Flavoprotein</keyword>
<protein>
    <submittedName>
        <fullName evidence="9">Lysine 6-monooxygenase</fullName>
    </submittedName>
</protein>
<dbReference type="Gene3D" id="3.50.50.60">
    <property type="entry name" value="FAD/NAD(P)-binding domain"/>
    <property type="match status" value="1"/>
</dbReference>
<evidence type="ECO:0000256" key="8">
    <source>
        <dbReference type="SAM" id="MobiDB-lite"/>
    </source>
</evidence>
<keyword evidence="9" id="KW-0503">Monooxygenase</keyword>
<dbReference type="OrthoDB" id="224622at2157"/>
<evidence type="ECO:0000256" key="3">
    <source>
        <dbReference type="ARBA" id="ARBA00007588"/>
    </source>
</evidence>
<dbReference type="InterPro" id="IPR036188">
    <property type="entry name" value="FAD/NAD-bd_sf"/>
</dbReference>
<dbReference type="Pfam" id="PF13434">
    <property type="entry name" value="Lys_Orn_oxgnase"/>
    <property type="match status" value="1"/>
</dbReference>
<comment type="caution">
    <text evidence="9">The sequence shown here is derived from an EMBL/GenBank/DDBJ whole genome shotgun (WGS) entry which is preliminary data.</text>
</comment>
<evidence type="ECO:0000313" key="9">
    <source>
        <dbReference type="EMBL" id="PCR88780.1"/>
    </source>
</evidence>
<feature type="region of interest" description="Disordered" evidence="8">
    <location>
        <begin position="1"/>
        <end position="27"/>
    </location>
</feature>
<name>A0A2A5QPM0_9EURY</name>
<evidence type="ECO:0000256" key="2">
    <source>
        <dbReference type="ARBA" id="ARBA00004924"/>
    </source>
</evidence>
<evidence type="ECO:0000313" key="10">
    <source>
        <dbReference type="Proteomes" id="UP000219689"/>
    </source>
</evidence>
<dbReference type="Proteomes" id="UP000219689">
    <property type="component" value="Unassembled WGS sequence"/>
</dbReference>
<dbReference type="EMBL" id="NXNI01000002">
    <property type="protein sequence ID" value="PCR88780.1"/>
    <property type="molecule type" value="Genomic_DNA"/>
</dbReference>
<sequence>MTDGDDHRVSGAAETGPTHAGDSDAGTDPVDCGHVDVLGVGLGPFNLGLAALLAETDVEAAFLEQASTFAWHEGMLIEGATLEVPFLADLVTLADPTSEYSYLNYLRETDRIYEFYFYETFQVPRREYDAYLGWVADRLESCRFSRRVTSVAETDTGFRVEAVDPETGDRYVFTADDLVVGVGSRPYVPDQFRNSLGESIFHTARYRDRRDGVLDSDAIAVVGSGQSAAEVVLDLLERQSDHGYRLDWLTRSDGFFSMEYSKLGLQHFTPEYTRYFYDLDRDTRDEALSGQDLLYKGIDVQTSARIYDTLYERSIGSRDPDFGMLAMTAVEDIEPAGDGYRLACHQTQQDERFVHEADAVVLGTGYHRPTPSFLGPLEAALDRDSKERLRITADYRVKSDCEGRIFVQNAGVYTHGVGTPDLGLGCYRNAVVVEQLASREVYPIDKDTVFQDFDVEQFVTTGQRDGAASPLASTTDRSDLT</sequence>
<comment type="cofactor">
    <cofactor evidence="1">
        <name>FAD</name>
        <dbReference type="ChEBI" id="CHEBI:57692"/>
    </cofactor>
</comment>
<dbReference type="SUPFAM" id="SSF51905">
    <property type="entry name" value="FAD/NAD(P)-binding domain"/>
    <property type="match status" value="1"/>
</dbReference>
<keyword evidence="7" id="KW-0560">Oxidoreductase</keyword>
<keyword evidence="5" id="KW-0274">FAD</keyword>
<evidence type="ECO:0000256" key="5">
    <source>
        <dbReference type="ARBA" id="ARBA00022827"/>
    </source>
</evidence>
<accession>A0A2A5QPM0</accession>
<proteinExistence type="inferred from homology"/>
<dbReference type="PANTHER" id="PTHR42802:SF1">
    <property type="entry name" value="L-ORNITHINE N(5)-MONOOXYGENASE"/>
    <property type="match status" value="1"/>
</dbReference>
<evidence type="ECO:0000256" key="6">
    <source>
        <dbReference type="ARBA" id="ARBA00022857"/>
    </source>
</evidence>
<gene>
    <name evidence="9" type="ORF">CP557_20030</name>
</gene>
<dbReference type="AlphaFoldDB" id="A0A2A5QPM0"/>
<reference evidence="9 10" key="1">
    <citation type="submission" date="2017-09" db="EMBL/GenBank/DDBJ databases">
        <title>Genome sequences of Natrinema ejinorence JCM 13890T.</title>
        <authorList>
            <person name="Roh S.W."/>
            <person name="Kim Y.B."/>
            <person name="Kim J.Y."/>
        </authorList>
    </citation>
    <scope>NUCLEOTIDE SEQUENCE [LARGE SCALE GENOMIC DNA]</scope>
    <source>
        <strain evidence="9 10">JCM 13890</strain>
    </source>
</reference>
<comment type="similarity">
    <text evidence="3">Belongs to the lysine N(6)-hydroxylase/L-ornithine N(5)-oxygenase family.</text>
</comment>
<organism evidence="9 10">
    <name type="scientific">Natrinema ejinorense</name>
    <dbReference type="NCBI Taxonomy" id="373386"/>
    <lineage>
        <taxon>Archaea</taxon>
        <taxon>Methanobacteriati</taxon>
        <taxon>Methanobacteriota</taxon>
        <taxon>Stenosarchaea group</taxon>
        <taxon>Halobacteria</taxon>
        <taxon>Halobacteriales</taxon>
        <taxon>Natrialbaceae</taxon>
        <taxon>Natrinema</taxon>
    </lineage>
</organism>
<evidence type="ECO:0000256" key="4">
    <source>
        <dbReference type="ARBA" id="ARBA00022630"/>
    </source>
</evidence>
<evidence type="ECO:0000256" key="1">
    <source>
        <dbReference type="ARBA" id="ARBA00001974"/>
    </source>
</evidence>
<dbReference type="GO" id="GO:0004497">
    <property type="term" value="F:monooxygenase activity"/>
    <property type="evidence" value="ECO:0007669"/>
    <property type="project" value="UniProtKB-KW"/>
</dbReference>
<dbReference type="InterPro" id="IPR025700">
    <property type="entry name" value="Lys/Orn_oxygenase"/>
</dbReference>
<keyword evidence="10" id="KW-1185">Reference proteome</keyword>
<dbReference type="PANTHER" id="PTHR42802">
    <property type="entry name" value="MONOOXYGENASE"/>
    <property type="match status" value="1"/>
</dbReference>